<protein>
    <submittedName>
        <fullName evidence="2">Uncharacterized protein</fullName>
    </submittedName>
</protein>
<sequence length="287" mass="30215">MRGVLVLLAAAVNGQAPQSVSDVCVYNDGAFALKWHLKDADTGKTSSESPYYDVGEVRCMKATALGSISTGASIVPVVRALLGKEVTASDTVIYDSGNVSQVTYTCRGTTLDYSCKPGPAPTPAKNVTSNIGDFILGFAEGLGKDIGFAACIQDVNQTYQDIRVIVDFFEHGFNHKAPASIAKAFELIGGMIKDFGNAITVCVKDAAELAAKIKNLAAILSGNVGDIIKIIVQDVVHIYHERRELTDDCKAVVSDWHAGDFKGSGKAVGDIVGVILGGLEQSGMLVV</sequence>
<dbReference type="EMBL" id="CAUYUJ010017059">
    <property type="protein sequence ID" value="CAK0871337.1"/>
    <property type="molecule type" value="Genomic_DNA"/>
</dbReference>
<proteinExistence type="predicted"/>
<organism evidence="2 3">
    <name type="scientific">Prorocentrum cordatum</name>
    <dbReference type="NCBI Taxonomy" id="2364126"/>
    <lineage>
        <taxon>Eukaryota</taxon>
        <taxon>Sar</taxon>
        <taxon>Alveolata</taxon>
        <taxon>Dinophyceae</taxon>
        <taxon>Prorocentrales</taxon>
        <taxon>Prorocentraceae</taxon>
        <taxon>Prorocentrum</taxon>
    </lineage>
</organism>
<feature type="signal peptide" evidence="1">
    <location>
        <begin position="1"/>
        <end position="21"/>
    </location>
</feature>
<dbReference type="PANTHER" id="PTHR38742">
    <property type="entry name" value="PROTEIN GP17"/>
    <property type="match status" value="1"/>
</dbReference>
<comment type="caution">
    <text evidence="2">The sequence shown here is derived from an EMBL/GenBank/DDBJ whole genome shotgun (WGS) entry which is preliminary data.</text>
</comment>
<name>A0ABN9VH67_9DINO</name>
<keyword evidence="1" id="KW-0732">Signal</keyword>
<keyword evidence="3" id="KW-1185">Reference proteome</keyword>
<dbReference type="Proteomes" id="UP001189429">
    <property type="component" value="Unassembled WGS sequence"/>
</dbReference>
<evidence type="ECO:0000313" key="2">
    <source>
        <dbReference type="EMBL" id="CAK0871337.1"/>
    </source>
</evidence>
<reference evidence="2" key="1">
    <citation type="submission" date="2023-10" db="EMBL/GenBank/DDBJ databases">
        <authorList>
            <person name="Chen Y."/>
            <person name="Shah S."/>
            <person name="Dougan E. K."/>
            <person name="Thang M."/>
            <person name="Chan C."/>
        </authorList>
    </citation>
    <scope>NUCLEOTIDE SEQUENCE [LARGE SCALE GENOMIC DNA]</scope>
</reference>
<dbReference type="CDD" id="cd22935">
    <property type="entry name" value="SctA-like"/>
    <property type="match status" value="1"/>
</dbReference>
<gene>
    <name evidence="2" type="ORF">PCOR1329_LOCUS57201</name>
</gene>
<accession>A0ABN9VH67</accession>
<evidence type="ECO:0000256" key="1">
    <source>
        <dbReference type="SAM" id="SignalP"/>
    </source>
</evidence>
<evidence type="ECO:0000313" key="3">
    <source>
        <dbReference type="Proteomes" id="UP001189429"/>
    </source>
</evidence>
<feature type="chain" id="PRO_5046610189" evidence="1">
    <location>
        <begin position="22"/>
        <end position="287"/>
    </location>
</feature>
<dbReference type="PANTHER" id="PTHR38742:SF1">
    <property type="entry name" value="SECRETED PROTEIN C"/>
    <property type="match status" value="1"/>
</dbReference>